<dbReference type="PANTHER" id="PTHR30126:SF78">
    <property type="entry name" value="HTH LYSR-TYPE DOMAIN-CONTAINING PROTEIN"/>
    <property type="match status" value="1"/>
</dbReference>
<dbReference type="CDD" id="cd05466">
    <property type="entry name" value="PBP2_LTTR_substrate"/>
    <property type="match status" value="1"/>
</dbReference>
<keyword evidence="3" id="KW-0238">DNA-binding</keyword>
<keyword evidence="2" id="KW-0805">Transcription regulation</keyword>
<proteinExistence type="inferred from homology"/>
<sequence length="291" mass="33217">MDTQDIQLLMTLHRTNNITRAAEELYTTQSSVSKRIRQLEKELGIILLLRSRLGIQFTPAGEIVLRHIKAITRELMTMNQELNDAQGVISGTLRIGVSINYAIYRLPPLLRLYQERFPLVHTQLTIEVSQKIFSMFIAGQTELAIVRGEHSDWDGPRILLGREPICIITCREHRNLPLRELPQIIRKADTGMERDTALWRKENKIPTAKNQIFANNTTTCIEMVRQGLGWGIVPKICLAHFDGCIRPMHFADGRPLVRSTYLLYTEQTAALPQIDAFINLLRESTSLPHTA</sequence>
<dbReference type="PROSITE" id="PS50931">
    <property type="entry name" value="HTH_LYSR"/>
    <property type="match status" value="1"/>
</dbReference>
<comment type="caution">
    <text evidence="6">The sequence shown here is derived from an EMBL/GenBank/DDBJ whole genome shotgun (WGS) entry which is preliminary data.</text>
</comment>
<evidence type="ECO:0000256" key="4">
    <source>
        <dbReference type="ARBA" id="ARBA00023163"/>
    </source>
</evidence>
<dbReference type="Gene3D" id="3.40.190.290">
    <property type="match status" value="1"/>
</dbReference>
<reference evidence="6 7" key="1">
    <citation type="submission" date="2011-08" db="EMBL/GenBank/DDBJ databases">
        <title>The Genome Sequence of Selenomonas noxia F0398.</title>
        <authorList>
            <consortium name="The Broad Institute Genome Sequencing Platform"/>
            <person name="Earl A."/>
            <person name="Ward D."/>
            <person name="Feldgarden M."/>
            <person name="Gevers D."/>
            <person name="Izard J."/>
            <person name="Ganesan A."/>
            <person name="Blanton J.M."/>
            <person name="Baranova O.V."/>
            <person name="Tanner A.C."/>
            <person name="Dewhirst F.E."/>
            <person name="Young S.K."/>
            <person name="Zeng Q."/>
            <person name="Gargeya S."/>
            <person name="Fitzgerald M."/>
            <person name="Haas B."/>
            <person name="Abouelleil A."/>
            <person name="Alvarado L."/>
            <person name="Arachchi H.M."/>
            <person name="Berlin A."/>
            <person name="Brown A."/>
            <person name="Chapman S.B."/>
            <person name="Chen Z."/>
            <person name="Dunbar C."/>
            <person name="Freedman E."/>
            <person name="Gearin G."/>
            <person name="Gellesch M."/>
            <person name="Goldberg J."/>
            <person name="Griggs A."/>
            <person name="Gujja S."/>
            <person name="Heiman D."/>
            <person name="Howarth C."/>
            <person name="Larson L."/>
            <person name="Lui A."/>
            <person name="MacDonald P.J.P."/>
            <person name="Montmayeur A."/>
            <person name="Murphy C."/>
            <person name="Neiman D."/>
            <person name="Pearson M."/>
            <person name="Priest M."/>
            <person name="Roberts A."/>
            <person name="Saif S."/>
            <person name="Shea T."/>
            <person name="Shenoy N."/>
            <person name="Sisk P."/>
            <person name="Stolte C."/>
            <person name="Sykes S."/>
            <person name="Wortman J."/>
            <person name="Nusbaum C."/>
            <person name="Birren B."/>
        </authorList>
    </citation>
    <scope>NUCLEOTIDE SEQUENCE [LARGE SCALE GENOMIC DNA]</scope>
    <source>
        <strain evidence="6 7">F0398</strain>
    </source>
</reference>
<dbReference type="Pfam" id="PF03466">
    <property type="entry name" value="LysR_substrate"/>
    <property type="match status" value="1"/>
</dbReference>
<dbReference type="InterPro" id="IPR036390">
    <property type="entry name" value="WH_DNA-bd_sf"/>
</dbReference>
<dbReference type="RefSeq" id="WP_006695528.1">
    <property type="nucleotide sequence ID" value="NZ_JH376862.1"/>
</dbReference>
<evidence type="ECO:0000259" key="5">
    <source>
        <dbReference type="PROSITE" id="PS50931"/>
    </source>
</evidence>
<evidence type="ECO:0000256" key="1">
    <source>
        <dbReference type="ARBA" id="ARBA00009437"/>
    </source>
</evidence>
<accession>A0ABN0DMQ8</accession>
<dbReference type="SUPFAM" id="SSF46785">
    <property type="entry name" value="Winged helix' DNA-binding domain"/>
    <property type="match status" value="1"/>
</dbReference>
<evidence type="ECO:0000256" key="2">
    <source>
        <dbReference type="ARBA" id="ARBA00023015"/>
    </source>
</evidence>
<dbReference type="EMBL" id="ADGH01000019">
    <property type="protein sequence ID" value="EHG23333.1"/>
    <property type="molecule type" value="Genomic_DNA"/>
</dbReference>
<dbReference type="InterPro" id="IPR036388">
    <property type="entry name" value="WH-like_DNA-bd_sf"/>
</dbReference>
<organism evidence="6 7">
    <name type="scientific">Selenomonas noxia F0398</name>
    <dbReference type="NCBI Taxonomy" id="702437"/>
    <lineage>
        <taxon>Bacteria</taxon>
        <taxon>Bacillati</taxon>
        <taxon>Bacillota</taxon>
        <taxon>Negativicutes</taxon>
        <taxon>Selenomonadales</taxon>
        <taxon>Selenomonadaceae</taxon>
        <taxon>Selenomonas</taxon>
    </lineage>
</organism>
<feature type="domain" description="HTH lysR-type" evidence="5">
    <location>
        <begin position="1"/>
        <end position="58"/>
    </location>
</feature>
<dbReference type="GeneID" id="32474745"/>
<evidence type="ECO:0000256" key="3">
    <source>
        <dbReference type="ARBA" id="ARBA00023125"/>
    </source>
</evidence>
<protein>
    <recommendedName>
        <fullName evidence="5">HTH lysR-type domain-containing protein</fullName>
    </recommendedName>
</protein>
<name>A0ABN0DMQ8_9FIRM</name>
<dbReference type="PANTHER" id="PTHR30126">
    <property type="entry name" value="HTH-TYPE TRANSCRIPTIONAL REGULATOR"/>
    <property type="match status" value="1"/>
</dbReference>
<evidence type="ECO:0000313" key="6">
    <source>
        <dbReference type="EMBL" id="EHG23333.1"/>
    </source>
</evidence>
<gene>
    <name evidence="6" type="ORF">HMPREF9432_01913</name>
</gene>
<dbReference type="Pfam" id="PF00126">
    <property type="entry name" value="HTH_1"/>
    <property type="match status" value="1"/>
</dbReference>
<keyword evidence="4" id="KW-0804">Transcription</keyword>
<dbReference type="PRINTS" id="PR00039">
    <property type="entry name" value="HTHLYSR"/>
</dbReference>
<dbReference type="Proteomes" id="UP000003175">
    <property type="component" value="Unassembled WGS sequence"/>
</dbReference>
<dbReference type="Gene3D" id="1.10.10.10">
    <property type="entry name" value="Winged helix-like DNA-binding domain superfamily/Winged helix DNA-binding domain"/>
    <property type="match status" value="1"/>
</dbReference>
<keyword evidence="7" id="KW-1185">Reference proteome</keyword>
<evidence type="ECO:0000313" key="7">
    <source>
        <dbReference type="Proteomes" id="UP000003175"/>
    </source>
</evidence>
<dbReference type="InterPro" id="IPR005119">
    <property type="entry name" value="LysR_subst-bd"/>
</dbReference>
<dbReference type="SUPFAM" id="SSF53850">
    <property type="entry name" value="Periplasmic binding protein-like II"/>
    <property type="match status" value="1"/>
</dbReference>
<comment type="similarity">
    <text evidence="1">Belongs to the LysR transcriptional regulatory family.</text>
</comment>
<dbReference type="InterPro" id="IPR000847">
    <property type="entry name" value="LysR_HTH_N"/>
</dbReference>